<name>A0A1F5EA66_9BACT</name>
<evidence type="ECO:0000259" key="1">
    <source>
        <dbReference type="Pfam" id="PF00149"/>
    </source>
</evidence>
<organism evidence="2 3">
    <name type="scientific">Candidatus Berkelbacteria bacterium RIFCSPLOWO2_01_FULL_50_28</name>
    <dbReference type="NCBI Taxonomy" id="1797471"/>
    <lineage>
        <taxon>Bacteria</taxon>
        <taxon>Candidatus Berkelbacteria</taxon>
    </lineage>
</organism>
<dbReference type="InterPro" id="IPR004843">
    <property type="entry name" value="Calcineurin-like_PHP"/>
</dbReference>
<comment type="caution">
    <text evidence="2">The sequence shown here is derived from an EMBL/GenBank/DDBJ whole genome shotgun (WGS) entry which is preliminary data.</text>
</comment>
<evidence type="ECO:0000313" key="2">
    <source>
        <dbReference type="EMBL" id="OGD64265.1"/>
    </source>
</evidence>
<sequence>MDGKVLVISDTHLTTKFNPKKFELLRGLINSCDQVVINGDFYEGFVINFSQFVTSPWQQLFPILKQKKAIYLPGNHEKNLPDHGYEQFCDQVMEKYEFEQNGVTFHVFHGHGVDRTFDVRNPNFPRFISGVVSRSEKIVCAVFGRRYTKIYKYENQILKRWKLKNLPLNDWLICGHTHLAELDETARFANSGLFLSEKLASYLTIENGKIDLHYIDG</sequence>
<dbReference type="Pfam" id="PF00149">
    <property type="entry name" value="Metallophos"/>
    <property type="match status" value="1"/>
</dbReference>
<dbReference type="Gene3D" id="3.60.21.10">
    <property type="match status" value="1"/>
</dbReference>
<evidence type="ECO:0000313" key="3">
    <source>
        <dbReference type="Proteomes" id="UP000177481"/>
    </source>
</evidence>
<gene>
    <name evidence="2" type="ORF">A3A71_03760</name>
</gene>
<dbReference type="Proteomes" id="UP000177481">
    <property type="component" value="Unassembled WGS sequence"/>
</dbReference>
<dbReference type="AlphaFoldDB" id="A0A1F5EA66"/>
<dbReference type="EMBL" id="MEZX01000003">
    <property type="protein sequence ID" value="OGD64265.1"/>
    <property type="molecule type" value="Genomic_DNA"/>
</dbReference>
<feature type="domain" description="Calcineurin-like phosphoesterase" evidence="1">
    <location>
        <begin position="4"/>
        <end position="178"/>
    </location>
</feature>
<dbReference type="SUPFAM" id="SSF56300">
    <property type="entry name" value="Metallo-dependent phosphatases"/>
    <property type="match status" value="1"/>
</dbReference>
<reference evidence="2 3" key="1">
    <citation type="journal article" date="2016" name="Nat. Commun.">
        <title>Thousands of microbial genomes shed light on interconnected biogeochemical processes in an aquifer system.</title>
        <authorList>
            <person name="Anantharaman K."/>
            <person name="Brown C.T."/>
            <person name="Hug L.A."/>
            <person name="Sharon I."/>
            <person name="Castelle C.J."/>
            <person name="Probst A.J."/>
            <person name="Thomas B.C."/>
            <person name="Singh A."/>
            <person name="Wilkins M.J."/>
            <person name="Karaoz U."/>
            <person name="Brodie E.L."/>
            <person name="Williams K.H."/>
            <person name="Hubbard S.S."/>
            <person name="Banfield J.F."/>
        </authorList>
    </citation>
    <scope>NUCLEOTIDE SEQUENCE [LARGE SCALE GENOMIC DNA]</scope>
</reference>
<dbReference type="GO" id="GO:0016787">
    <property type="term" value="F:hydrolase activity"/>
    <property type="evidence" value="ECO:0007669"/>
    <property type="project" value="InterPro"/>
</dbReference>
<protein>
    <recommendedName>
        <fullName evidence="1">Calcineurin-like phosphoesterase domain-containing protein</fullName>
    </recommendedName>
</protein>
<dbReference type="InterPro" id="IPR029052">
    <property type="entry name" value="Metallo-depent_PP-like"/>
</dbReference>
<accession>A0A1F5EA66</accession>
<proteinExistence type="predicted"/>